<sequence length="591" mass="67458">MFTKHRFQIKNSSKLKYSESKLLFPEFISNCFNKQQLVKLKVQFTYGSNAVIYLLEKEPMIFQDGADKGNFFPSVYFLWSFPTIFPILFIQHSTFGFLKKGADLMIPGIELINQFPKFEQNCPVGISTICKNKEGNGYTICGPLAVGKILFSSDELKEKIETGQKGKGVEILHIFGDFLWESGSRRSFPQFMSDCVHAALNPQASQNDETDNLYMSLWNFMGKSILKDDEQLINLNAENISSKLTNEAEELLKIEETSLTSEEMDNLVCLNFLKINSIGFGNVVCVYRLNVAGITVRNFKKKLFNIFFSAIKYQLTPASKFPFDAGQFYANYIIKNIPVGKKLEIKKTSYKKFTTFLEEINNNENGWVVKVKTIKSINFIENINFDHPYVQNALPFDEDFSNSDLKHLPSQTSINIYEQMFSLTEQVMPIFRSRGHRRGDLVNIQEIRSILLEYAKEKNLILNDGKDITLDDDTLQMVVKYFLPETFPVKILIQKLCEAMTKAVLVKTAGGRELIYRGKVPNIEFKIEKRSGNKIVTLVNNLAAFGIEAKDIAKEIKGTGTSIFPNVLGCEGPQLLIQGNEVFNFFIFRKF</sequence>
<reference evidence="1" key="1">
    <citation type="submission" date="2023-11" db="EMBL/GenBank/DDBJ databases">
        <authorList>
            <person name="Poullet M."/>
        </authorList>
    </citation>
    <scope>NUCLEOTIDE SEQUENCE</scope>
    <source>
        <strain evidence="1">E1834</strain>
    </source>
</reference>
<evidence type="ECO:0000313" key="2">
    <source>
        <dbReference type="Proteomes" id="UP001497535"/>
    </source>
</evidence>
<keyword evidence="2" id="KW-1185">Reference proteome</keyword>
<dbReference type="Proteomes" id="UP001497535">
    <property type="component" value="Unassembled WGS sequence"/>
</dbReference>
<comment type="caution">
    <text evidence="1">The sequence shown here is derived from an EMBL/GenBank/DDBJ whole genome shotgun (WGS) entry which is preliminary data.</text>
</comment>
<accession>A0ACB1A6R3</accession>
<proteinExistence type="predicted"/>
<gene>
    <name evidence="1" type="ORF">MENTE1834_LOCUS33418</name>
</gene>
<organism evidence="1 2">
    <name type="scientific">Meloidogyne enterolobii</name>
    <name type="common">Root-knot nematode worm</name>
    <name type="synonym">Meloidogyne mayaguensis</name>
    <dbReference type="NCBI Taxonomy" id="390850"/>
    <lineage>
        <taxon>Eukaryota</taxon>
        <taxon>Metazoa</taxon>
        <taxon>Ecdysozoa</taxon>
        <taxon>Nematoda</taxon>
        <taxon>Chromadorea</taxon>
        <taxon>Rhabditida</taxon>
        <taxon>Tylenchina</taxon>
        <taxon>Tylenchomorpha</taxon>
        <taxon>Tylenchoidea</taxon>
        <taxon>Meloidogynidae</taxon>
        <taxon>Meloidogyninae</taxon>
        <taxon>Meloidogyne</taxon>
    </lineage>
</organism>
<dbReference type="EMBL" id="CAVMJV010000059">
    <property type="protein sequence ID" value="CAK5085943.1"/>
    <property type="molecule type" value="Genomic_DNA"/>
</dbReference>
<name>A0ACB1A6R3_MELEN</name>
<protein>
    <submittedName>
        <fullName evidence="1">Uncharacterized protein</fullName>
    </submittedName>
</protein>
<evidence type="ECO:0000313" key="1">
    <source>
        <dbReference type="EMBL" id="CAK5085943.1"/>
    </source>
</evidence>